<dbReference type="Pfam" id="PF00669">
    <property type="entry name" value="Flagellin_N"/>
    <property type="match status" value="1"/>
</dbReference>
<evidence type="ECO:0000313" key="6">
    <source>
        <dbReference type="EMBL" id="MFD1706923.1"/>
    </source>
</evidence>
<dbReference type="InterPro" id="IPR046358">
    <property type="entry name" value="Flagellin_C"/>
</dbReference>
<dbReference type="PANTHER" id="PTHR42792">
    <property type="entry name" value="FLAGELLIN"/>
    <property type="match status" value="1"/>
</dbReference>
<keyword evidence="6" id="KW-0282">Flagellum</keyword>
<dbReference type="Proteomes" id="UP001597301">
    <property type="component" value="Unassembled WGS sequence"/>
</dbReference>
<dbReference type="Gene3D" id="1.20.1330.10">
    <property type="entry name" value="f41 fragment of flagellin, N-terminal domain"/>
    <property type="match status" value="1"/>
</dbReference>
<gene>
    <name evidence="6" type="primary">flgL</name>
    <name evidence="6" type="ORF">ACFSCZ_09290</name>
</gene>
<protein>
    <submittedName>
        <fullName evidence="6">Flagellar hook-associated protein FlgL</fullName>
    </submittedName>
</protein>
<dbReference type="InterPro" id="IPR001492">
    <property type="entry name" value="Flagellin"/>
</dbReference>
<dbReference type="Pfam" id="PF00700">
    <property type="entry name" value="Flagellin_C"/>
    <property type="match status" value="1"/>
</dbReference>
<organism evidence="6 7">
    <name type="scientific">Siminovitchia sediminis</name>
    <dbReference type="NCBI Taxonomy" id="1274353"/>
    <lineage>
        <taxon>Bacteria</taxon>
        <taxon>Bacillati</taxon>
        <taxon>Bacillota</taxon>
        <taxon>Bacilli</taxon>
        <taxon>Bacillales</taxon>
        <taxon>Bacillaceae</taxon>
        <taxon>Siminovitchia</taxon>
    </lineage>
</organism>
<evidence type="ECO:0000256" key="2">
    <source>
        <dbReference type="ARBA" id="ARBA00005709"/>
    </source>
</evidence>
<dbReference type="SUPFAM" id="SSF64518">
    <property type="entry name" value="Phase 1 flagellin"/>
    <property type="match status" value="1"/>
</dbReference>
<comment type="subcellular location">
    <subcellularLocation>
        <location evidence="1">Bacterial flagellum</location>
    </subcellularLocation>
</comment>
<dbReference type="NCBIfam" id="TIGR02550">
    <property type="entry name" value="flagell_flgL"/>
    <property type="match status" value="1"/>
</dbReference>
<keyword evidence="6" id="KW-0966">Cell projection</keyword>
<evidence type="ECO:0000259" key="4">
    <source>
        <dbReference type="Pfam" id="PF00669"/>
    </source>
</evidence>
<reference evidence="7" key="1">
    <citation type="journal article" date="2019" name="Int. J. Syst. Evol. Microbiol.">
        <title>The Global Catalogue of Microorganisms (GCM) 10K type strain sequencing project: providing services to taxonomists for standard genome sequencing and annotation.</title>
        <authorList>
            <consortium name="The Broad Institute Genomics Platform"/>
            <consortium name="The Broad Institute Genome Sequencing Center for Infectious Disease"/>
            <person name="Wu L."/>
            <person name="Ma J."/>
        </authorList>
    </citation>
    <scope>NUCLEOTIDE SEQUENCE [LARGE SCALE GENOMIC DNA]</scope>
    <source>
        <strain evidence="7">CGMCC 1.12295</strain>
    </source>
</reference>
<dbReference type="PANTHER" id="PTHR42792:SF1">
    <property type="entry name" value="FLAGELLAR HOOK-ASSOCIATED PROTEIN 3"/>
    <property type="match status" value="1"/>
</dbReference>
<dbReference type="InterPro" id="IPR013384">
    <property type="entry name" value="Flagell_FlgL"/>
</dbReference>
<feature type="domain" description="Flagellin C-terminal" evidence="5">
    <location>
        <begin position="207"/>
        <end position="289"/>
    </location>
</feature>
<dbReference type="RefSeq" id="WP_380773641.1">
    <property type="nucleotide sequence ID" value="NZ_JBHUEO010000022.1"/>
</dbReference>
<accession>A0ABW4KHC2</accession>
<name>A0ABW4KHC2_9BACI</name>
<keyword evidence="7" id="KW-1185">Reference proteome</keyword>
<dbReference type="InterPro" id="IPR001029">
    <property type="entry name" value="Flagellin_N"/>
</dbReference>
<dbReference type="EMBL" id="JBHUEO010000022">
    <property type="protein sequence ID" value="MFD1706923.1"/>
    <property type="molecule type" value="Genomic_DNA"/>
</dbReference>
<keyword evidence="3" id="KW-0975">Bacterial flagellum</keyword>
<comment type="caution">
    <text evidence="6">The sequence shown here is derived from an EMBL/GenBank/DDBJ whole genome shotgun (WGS) entry which is preliminary data.</text>
</comment>
<keyword evidence="6" id="KW-0969">Cilium</keyword>
<evidence type="ECO:0000256" key="3">
    <source>
        <dbReference type="ARBA" id="ARBA00023143"/>
    </source>
</evidence>
<comment type="similarity">
    <text evidence="2">Belongs to the bacterial flagellin family.</text>
</comment>
<evidence type="ECO:0000259" key="5">
    <source>
        <dbReference type="Pfam" id="PF00700"/>
    </source>
</evidence>
<sequence>MRVTQSMLANNSLRHLSNTYSRMGQLQEQLNTGKKITRPSDDPVSAMKGIAYRTNVLQTEQFKRNFSEAHTWIDNTDAALDQATKAMHRIRELTVQGSNGTLDDGQLDAISMEVKEIMKQLENIANTEVGGKYIFNGTDTDMQPVNLADDPPKYPTNTADVKFELSKGITVPVNTKPENVFSEEFFTSIQNLVNDLQAGNDVNSHLSVLDGQIDHLLKERASLGARANRIELMEQRVDQQEEISKKMMSDNEDVEYERVITELIMEESLLRASLSVGSRIVQPTLVDFLR</sequence>
<evidence type="ECO:0000256" key="1">
    <source>
        <dbReference type="ARBA" id="ARBA00004365"/>
    </source>
</evidence>
<evidence type="ECO:0000313" key="7">
    <source>
        <dbReference type="Proteomes" id="UP001597301"/>
    </source>
</evidence>
<feature type="domain" description="Flagellin N-terminal" evidence="4">
    <location>
        <begin position="5"/>
        <end position="140"/>
    </location>
</feature>
<proteinExistence type="inferred from homology"/>